<dbReference type="Proteomes" id="UP000005695">
    <property type="component" value="Unassembled WGS sequence"/>
</dbReference>
<feature type="domain" description="Doubled CXXCH motif" evidence="1">
    <location>
        <begin position="331"/>
        <end position="367"/>
    </location>
</feature>
<comment type="caution">
    <text evidence="2">The sequence shown here is derived from an EMBL/GenBank/DDBJ whole genome shotgun (WGS) entry which is preliminary data.</text>
</comment>
<dbReference type="InterPro" id="IPR036280">
    <property type="entry name" value="Multihaem_cyt_sf"/>
</dbReference>
<protein>
    <recommendedName>
        <fullName evidence="1">Doubled CXXCH motif domain-containing protein</fullName>
    </recommendedName>
</protein>
<organism evidence="2 3">
    <name type="scientific">Desulfuromonas acetoxidans (strain DSM 684 / 11070)</name>
    <dbReference type="NCBI Taxonomy" id="281689"/>
    <lineage>
        <taxon>Bacteria</taxon>
        <taxon>Pseudomonadati</taxon>
        <taxon>Thermodesulfobacteriota</taxon>
        <taxon>Desulfuromonadia</taxon>
        <taxon>Desulfuromonadales</taxon>
        <taxon>Desulfuromonadaceae</taxon>
        <taxon>Desulfuromonas</taxon>
    </lineage>
</organism>
<dbReference type="InterPro" id="IPR010177">
    <property type="entry name" value="Paired_CXXCH_1"/>
</dbReference>
<reference evidence="2" key="1">
    <citation type="submission" date="2006-05" db="EMBL/GenBank/DDBJ databases">
        <title>Annotation of the draft genome assembly of Desulfuromonas acetoxidans DSM 684.</title>
        <authorList>
            <consortium name="US DOE Joint Genome Institute (JGI-ORNL)"/>
            <person name="Larimer F."/>
            <person name="Land M."/>
            <person name="Hauser L."/>
        </authorList>
    </citation>
    <scope>NUCLEOTIDE SEQUENCE [LARGE SCALE GENOMIC DNA]</scope>
    <source>
        <strain evidence="2">DSM 684</strain>
    </source>
</reference>
<sequence length="368" mass="38902">MSANRRIKAVKQVTTRRVHALSGLIAVFLCLFATMTHAKVIGPCSNCHTMHNSQNNSLVNSSGPNHSLLLNDCVGCHTGANTEGDSTPFVHNTGTVDYNTSGIEGDTLAGGTFKYVATSDYKGHNVEGIANPDLTLSAPPGFDGGRQAADATTPGGGLWSNQQITCAGTYGCHGSHATSDPYQAISGGHHKNSQGTAITAPGTAPEDGYRLLVGIAGYEDPEWEFTPTAALHNQYKGVDDAGQYSDTSTISYFCSQCHGQYHNPSANLSTGGGSPWLRHPTDYDMGNTDLDSEYRNYGDIGNPYLPATPVASASVASVKSTVTFADDTIVNCLSCHRAHGSNYYKAMRWGYAESNDGGLCSNCHTSKD</sequence>
<dbReference type="SUPFAM" id="SSF48695">
    <property type="entry name" value="Multiheme cytochromes"/>
    <property type="match status" value="1"/>
</dbReference>
<evidence type="ECO:0000313" key="2">
    <source>
        <dbReference type="EMBL" id="EAT16404.1"/>
    </source>
</evidence>
<dbReference type="Pfam" id="PF09699">
    <property type="entry name" value="Paired_CXXCH_1"/>
    <property type="match status" value="1"/>
</dbReference>
<dbReference type="AlphaFoldDB" id="Q1K1I4"/>
<evidence type="ECO:0000313" key="3">
    <source>
        <dbReference type="Proteomes" id="UP000005695"/>
    </source>
</evidence>
<gene>
    <name evidence="2" type="ORF">Dace_1868</name>
</gene>
<proteinExistence type="predicted"/>
<reference evidence="2" key="2">
    <citation type="submission" date="2006-05" db="EMBL/GenBank/DDBJ databases">
        <title>Sequencing of the draft genome and assembly of Desulfuromonas acetoxidans DSM 684.</title>
        <authorList>
            <consortium name="US DOE Joint Genome Institute (JGI-PGF)"/>
            <person name="Copeland A."/>
            <person name="Lucas S."/>
            <person name="Lapidus A."/>
            <person name="Barry K."/>
            <person name="Detter J.C."/>
            <person name="Glavina del Rio T."/>
            <person name="Hammon N."/>
            <person name="Israni S."/>
            <person name="Dalin E."/>
            <person name="Tice H."/>
            <person name="Bruce D."/>
            <person name="Pitluck S."/>
            <person name="Richardson P."/>
        </authorList>
    </citation>
    <scope>NUCLEOTIDE SEQUENCE [LARGE SCALE GENOMIC DNA]</scope>
    <source>
        <strain evidence="2">DSM 684</strain>
    </source>
</reference>
<evidence type="ECO:0000259" key="1">
    <source>
        <dbReference type="Pfam" id="PF09699"/>
    </source>
</evidence>
<keyword evidence="3" id="KW-1185">Reference proteome</keyword>
<dbReference type="EMBL" id="AAEW02000005">
    <property type="protein sequence ID" value="EAT16404.1"/>
    <property type="molecule type" value="Genomic_DNA"/>
</dbReference>
<accession>Q1K1I4</accession>
<name>Q1K1I4_DESA6</name>